<evidence type="ECO:0000313" key="4">
    <source>
        <dbReference type="RefSeq" id="XP_035541198.1"/>
    </source>
</evidence>
<gene>
    <name evidence="4" type="primary">LOC109003393</name>
</gene>
<feature type="domain" description="Pectinesterase inhibitor" evidence="2">
    <location>
        <begin position="75"/>
        <end position="192"/>
    </location>
</feature>
<dbReference type="SUPFAM" id="SSF101148">
    <property type="entry name" value="Plant invertase/pectin methylesterase inhibitor"/>
    <property type="match status" value="1"/>
</dbReference>
<keyword evidence="1" id="KW-0812">Transmembrane</keyword>
<dbReference type="NCBIfam" id="TIGR01614">
    <property type="entry name" value="PME_inhib"/>
    <property type="match status" value="1"/>
</dbReference>
<reference evidence="4" key="1">
    <citation type="submission" date="2025-08" db="UniProtKB">
        <authorList>
            <consortium name="RefSeq"/>
        </authorList>
    </citation>
    <scope>IDENTIFICATION</scope>
    <source>
        <tissue evidence="4">Leaves</tissue>
    </source>
</reference>
<feature type="transmembrane region" description="Helical" evidence="1">
    <location>
        <begin position="51"/>
        <end position="76"/>
    </location>
</feature>
<evidence type="ECO:0000313" key="3">
    <source>
        <dbReference type="Proteomes" id="UP000235220"/>
    </source>
</evidence>
<keyword evidence="1" id="KW-1133">Transmembrane helix</keyword>
<dbReference type="InterPro" id="IPR035513">
    <property type="entry name" value="Invertase/methylesterase_inhib"/>
</dbReference>
<keyword evidence="3" id="KW-1185">Reference proteome</keyword>
<dbReference type="GO" id="GO:0004857">
    <property type="term" value="F:enzyme inhibitor activity"/>
    <property type="evidence" value="ECO:0007669"/>
    <property type="project" value="InterPro"/>
</dbReference>
<dbReference type="InterPro" id="IPR006501">
    <property type="entry name" value="Pectinesterase_inhib_dom"/>
</dbReference>
<proteinExistence type="predicted"/>
<dbReference type="GeneID" id="109003393"/>
<dbReference type="OrthoDB" id="1579784at2759"/>
<dbReference type="KEGG" id="jre:109003393"/>
<dbReference type="RefSeq" id="XP_035541198.1">
    <property type="nucleotide sequence ID" value="XM_035685305.1"/>
</dbReference>
<dbReference type="Proteomes" id="UP000235220">
    <property type="component" value="Chromosome 14"/>
</dbReference>
<evidence type="ECO:0000259" key="2">
    <source>
        <dbReference type="Pfam" id="PF04043"/>
    </source>
</evidence>
<protein>
    <submittedName>
        <fullName evidence="4">Uncharacterized protein LOC109003393 isoform X1</fullName>
    </submittedName>
</protein>
<dbReference type="Gene3D" id="1.20.140.40">
    <property type="entry name" value="Invertase/pectin methylesterase inhibitor family protein"/>
    <property type="match status" value="1"/>
</dbReference>
<organism evidence="3 4">
    <name type="scientific">Juglans regia</name>
    <name type="common">English walnut</name>
    <dbReference type="NCBI Taxonomy" id="51240"/>
    <lineage>
        <taxon>Eukaryota</taxon>
        <taxon>Viridiplantae</taxon>
        <taxon>Streptophyta</taxon>
        <taxon>Embryophyta</taxon>
        <taxon>Tracheophyta</taxon>
        <taxon>Spermatophyta</taxon>
        <taxon>Magnoliopsida</taxon>
        <taxon>eudicotyledons</taxon>
        <taxon>Gunneridae</taxon>
        <taxon>Pentapetalae</taxon>
        <taxon>rosids</taxon>
        <taxon>fabids</taxon>
        <taxon>Fagales</taxon>
        <taxon>Juglandaceae</taxon>
        <taxon>Juglans</taxon>
    </lineage>
</organism>
<name>A0A6P9EA40_JUGRE</name>
<evidence type="ECO:0000256" key="1">
    <source>
        <dbReference type="SAM" id="Phobius"/>
    </source>
</evidence>
<sequence>MLIIFIYIYAWYKTASLLFRNSFKLLIKYSAGQARFIYLILRMAACTRWKVFFPVLILCVSLLGMAVSVSGDAALIEDVCSKTTRPDHCKACYKLNSKSSQENVKDLGRLSIGCVFLELGIFRSTLGSLLKNTNDMGPEFLNACTSCSTMLVSVDKRIKDSLEAWQQARYETSTMHMWYAVSIINDCRGGLRMMVGLPKSLADQIIALDGFGQASYGVLDQIH</sequence>
<dbReference type="AlphaFoldDB" id="A0A6P9EA40"/>
<dbReference type="InParanoid" id="A0A6P9EA40"/>
<dbReference type="Pfam" id="PF04043">
    <property type="entry name" value="PMEI"/>
    <property type="match status" value="1"/>
</dbReference>
<keyword evidence="1" id="KW-0472">Membrane</keyword>
<accession>A0A6P9EA40</accession>